<feature type="region of interest" description="Disordered" evidence="1">
    <location>
        <begin position="87"/>
        <end position="115"/>
    </location>
</feature>
<dbReference type="PROSITE" id="PS50943">
    <property type="entry name" value="HTH_CROC1"/>
    <property type="match status" value="1"/>
</dbReference>
<organism evidence="3">
    <name type="scientific">Salmonella enterica subsp. enterica serovar Typhimurium var. 5-</name>
    <dbReference type="NCBI Taxonomy" id="1620419"/>
    <lineage>
        <taxon>Bacteria</taxon>
        <taxon>Pseudomonadati</taxon>
        <taxon>Pseudomonadota</taxon>
        <taxon>Gammaproteobacteria</taxon>
        <taxon>Enterobacterales</taxon>
        <taxon>Enterobacteriaceae</taxon>
        <taxon>Salmonella</taxon>
    </lineage>
</organism>
<dbReference type="Gene3D" id="1.10.260.40">
    <property type="entry name" value="lambda repressor-like DNA-binding domains"/>
    <property type="match status" value="1"/>
</dbReference>
<geneLocation type="plasmid" evidence="3">
    <name>unnamed</name>
</geneLocation>
<keyword evidence="3" id="KW-0614">Plasmid</keyword>
<accession>A0A3Q8VM11</accession>
<dbReference type="GO" id="GO:0003677">
    <property type="term" value="F:DNA binding"/>
    <property type="evidence" value="ECO:0007669"/>
    <property type="project" value="InterPro"/>
</dbReference>
<feature type="domain" description="HTH cro/C1-type" evidence="2">
    <location>
        <begin position="34"/>
        <end position="88"/>
    </location>
</feature>
<dbReference type="InterPro" id="IPR010982">
    <property type="entry name" value="Lambda_DNA-bd_dom_sf"/>
</dbReference>
<dbReference type="AlphaFoldDB" id="A0A3Q8VM11"/>
<evidence type="ECO:0000259" key="2">
    <source>
        <dbReference type="PROSITE" id="PS50943"/>
    </source>
</evidence>
<dbReference type="SMART" id="SM00530">
    <property type="entry name" value="HTH_XRE"/>
    <property type="match status" value="1"/>
</dbReference>
<proteinExistence type="predicted"/>
<dbReference type="SUPFAM" id="SSF47413">
    <property type="entry name" value="lambda repressor-like DNA-binding domains"/>
    <property type="match status" value="1"/>
</dbReference>
<dbReference type="Pfam" id="PF01381">
    <property type="entry name" value="HTH_3"/>
    <property type="match status" value="1"/>
</dbReference>
<name>A0A3Q8VM11_SALTM</name>
<feature type="compositionally biased region" description="Basic and acidic residues" evidence="1">
    <location>
        <begin position="99"/>
        <end position="115"/>
    </location>
</feature>
<evidence type="ECO:0000313" key="3">
    <source>
        <dbReference type="EMBL" id="AZM67104.1"/>
    </source>
</evidence>
<dbReference type="InterPro" id="IPR001387">
    <property type="entry name" value="Cro/C1-type_HTH"/>
</dbReference>
<evidence type="ECO:0000256" key="1">
    <source>
        <dbReference type="SAM" id="MobiDB-lite"/>
    </source>
</evidence>
<dbReference type="CDD" id="cd00093">
    <property type="entry name" value="HTH_XRE"/>
    <property type="match status" value="1"/>
</dbReference>
<sequence length="115" mass="13116">MRLQKHVSDATTRGYLKMNTAYPIKHLDHLRPILIGFRKVNGLTQKAISERLGVSQQAYARFESNPSSASFERLFRVFTVLGIELSLSSNKPSTPASSAEEKDKYEFSPARREKW</sequence>
<protein>
    <recommendedName>
        <fullName evidence="2">HTH cro/C1-type domain-containing protein</fullName>
    </recommendedName>
</protein>
<feature type="compositionally biased region" description="Polar residues" evidence="1">
    <location>
        <begin position="87"/>
        <end position="97"/>
    </location>
</feature>
<reference evidence="3" key="1">
    <citation type="submission" date="2018-11" db="EMBL/GenBank/DDBJ databases">
        <title>Plasmids harboring resistance genes to quinolones and/or extended spectrum cephalosporins in nontyphoidal Salmonella enterica serovars from swine in the Midwestern United States.</title>
        <authorList>
            <person name="Elnekave E."/>
            <person name="Hong S.L."/>
            <person name="Lim S."/>
            <person name="Hayer S.S."/>
            <person name="Boxrud D."/>
            <person name="Taylor A.J."/>
            <person name="Lappi V."/>
            <person name="Noyes N."/>
            <person name="Johnson T.J."/>
            <person name="Rovira A."/>
            <person name="Davies P."/>
            <person name="Perez A."/>
            <person name="Alvarez J."/>
        </authorList>
    </citation>
    <scope>NUCLEOTIDE SEQUENCE</scope>
    <source>
        <strain evidence="3">64</strain>
        <plasmid evidence="3">unnamed</plasmid>
    </source>
</reference>
<dbReference type="EMBL" id="MK191841">
    <property type="protein sequence ID" value="AZM67104.1"/>
    <property type="molecule type" value="Genomic_DNA"/>
</dbReference>